<evidence type="ECO:0000313" key="2">
    <source>
        <dbReference type="EMBL" id="MBE1607813.1"/>
    </source>
</evidence>
<dbReference type="Gene3D" id="3.30.2010.20">
    <property type="match status" value="1"/>
</dbReference>
<reference evidence="2" key="1">
    <citation type="submission" date="2020-10" db="EMBL/GenBank/DDBJ databases">
        <title>Sequencing the genomes of 1000 actinobacteria strains.</title>
        <authorList>
            <person name="Klenk H.-P."/>
        </authorList>
    </citation>
    <scope>NUCLEOTIDE SEQUENCE</scope>
    <source>
        <strain evidence="2">DSM 45354</strain>
    </source>
</reference>
<dbReference type="Pfam" id="PF06262">
    <property type="entry name" value="Zincin_1"/>
    <property type="match status" value="1"/>
</dbReference>
<dbReference type="InterPro" id="IPR010428">
    <property type="entry name" value="Zincin_1"/>
</dbReference>
<evidence type="ECO:0000313" key="3">
    <source>
        <dbReference type="Proteomes" id="UP000638648"/>
    </source>
</evidence>
<dbReference type="Proteomes" id="UP000638648">
    <property type="component" value="Unassembled WGS sequence"/>
</dbReference>
<proteinExistence type="predicted"/>
<dbReference type="CDD" id="cd12954">
    <property type="entry name" value="MMP_TTHA0227_like_1"/>
    <property type="match status" value="1"/>
</dbReference>
<sequence length="177" mass="19010">MSAPHAPDADKGRPAPATTHVPLAPPPHAVSVGGGRAGRRRDRHGRGMRGPLAVRGPLAPAGVPVARSRAQRFDEFVLDAVEELERRFAQELDGVEFAVEDVPDPRRDHGLDDVPLGAVLTAERGEPARIVLYRRPIELRAVGTSELSALVHDVVVEQVAELLGLGPNEIDPDYGEE</sequence>
<protein>
    <submittedName>
        <fullName evidence="2">Zn-dependent protease with MMP-like domain</fullName>
    </submittedName>
</protein>
<feature type="region of interest" description="Disordered" evidence="1">
    <location>
        <begin position="1"/>
        <end position="59"/>
    </location>
</feature>
<dbReference type="SUPFAM" id="SSF55486">
    <property type="entry name" value="Metalloproteases ('zincins'), catalytic domain"/>
    <property type="match status" value="1"/>
</dbReference>
<dbReference type="GO" id="GO:0006508">
    <property type="term" value="P:proteolysis"/>
    <property type="evidence" value="ECO:0007669"/>
    <property type="project" value="UniProtKB-KW"/>
</dbReference>
<dbReference type="InterPro" id="IPR038555">
    <property type="entry name" value="Zincin_1_sf"/>
</dbReference>
<gene>
    <name evidence="2" type="ORF">HEB94_004661</name>
</gene>
<keyword evidence="2" id="KW-0645">Protease</keyword>
<feature type="compositionally biased region" description="Basic residues" evidence="1">
    <location>
        <begin position="37"/>
        <end position="47"/>
    </location>
</feature>
<comment type="caution">
    <text evidence="2">The sequence shown here is derived from an EMBL/GenBank/DDBJ whole genome shotgun (WGS) entry which is preliminary data.</text>
</comment>
<dbReference type="AlphaFoldDB" id="A0A927N007"/>
<dbReference type="GO" id="GO:0008233">
    <property type="term" value="F:peptidase activity"/>
    <property type="evidence" value="ECO:0007669"/>
    <property type="project" value="UniProtKB-KW"/>
</dbReference>
<dbReference type="RefSeq" id="WP_337917908.1">
    <property type="nucleotide sequence ID" value="NZ_BAABJL010000040.1"/>
</dbReference>
<accession>A0A927N007</accession>
<evidence type="ECO:0000256" key="1">
    <source>
        <dbReference type="SAM" id="MobiDB-lite"/>
    </source>
</evidence>
<keyword evidence="3" id="KW-1185">Reference proteome</keyword>
<name>A0A927N007_9ACTN</name>
<organism evidence="2 3">
    <name type="scientific">Actinopolymorpha pittospori</name>
    <dbReference type="NCBI Taxonomy" id="648752"/>
    <lineage>
        <taxon>Bacteria</taxon>
        <taxon>Bacillati</taxon>
        <taxon>Actinomycetota</taxon>
        <taxon>Actinomycetes</taxon>
        <taxon>Propionibacteriales</taxon>
        <taxon>Actinopolymorphaceae</taxon>
        <taxon>Actinopolymorpha</taxon>
    </lineage>
</organism>
<keyword evidence="2" id="KW-0378">Hydrolase</keyword>
<dbReference type="EMBL" id="JADBEM010000001">
    <property type="protein sequence ID" value="MBE1607813.1"/>
    <property type="molecule type" value="Genomic_DNA"/>
</dbReference>